<dbReference type="SFLD" id="SFLDG01135">
    <property type="entry name" value="C1.5.6:_HAD__Beta-PGM__Phospha"/>
    <property type="match status" value="1"/>
</dbReference>
<dbReference type="SUPFAM" id="SSF56784">
    <property type="entry name" value="HAD-like"/>
    <property type="match status" value="1"/>
</dbReference>
<evidence type="ECO:0000313" key="7">
    <source>
        <dbReference type="Proteomes" id="UP000077659"/>
    </source>
</evidence>
<keyword evidence="3" id="KW-0479">Metal-binding</keyword>
<name>A0A1A9M6D0_9XANT</name>
<evidence type="ECO:0000256" key="2">
    <source>
        <dbReference type="ARBA" id="ARBA00006171"/>
    </source>
</evidence>
<dbReference type="InterPro" id="IPR051600">
    <property type="entry name" value="Beta-PGM-like"/>
</dbReference>
<dbReference type="PANTHER" id="PTHR46193">
    <property type="entry name" value="6-PHOSPHOGLUCONATE PHOSPHATASE"/>
    <property type="match status" value="1"/>
</dbReference>
<dbReference type="Gene3D" id="1.10.150.240">
    <property type="entry name" value="Putative phosphatase, domain 2"/>
    <property type="match status" value="1"/>
</dbReference>
<dbReference type="Pfam" id="PF00702">
    <property type="entry name" value="Hydrolase"/>
    <property type="match status" value="1"/>
</dbReference>
<evidence type="ECO:0000256" key="3">
    <source>
        <dbReference type="ARBA" id="ARBA00022723"/>
    </source>
</evidence>
<gene>
    <name evidence="6" type="ORF">A7D17_06220</name>
    <name evidence="5" type="ORF">VB146_03760</name>
</gene>
<evidence type="ECO:0000313" key="6">
    <source>
        <dbReference type="EMBL" id="OAG66044.1"/>
    </source>
</evidence>
<evidence type="ECO:0000313" key="8">
    <source>
        <dbReference type="Proteomes" id="UP001303614"/>
    </source>
</evidence>
<dbReference type="InterPro" id="IPR036412">
    <property type="entry name" value="HAD-like_sf"/>
</dbReference>
<keyword evidence="4" id="KW-0460">Magnesium</keyword>
<dbReference type="EMBL" id="JAYFSO010000003">
    <property type="protein sequence ID" value="MEA5123000.1"/>
    <property type="molecule type" value="Genomic_DNA"/>
</dbReference>
<dbReference type="AlphaFoldDB" id="A0A1A9M6D0"/>
<proteinExistence type="inferred from homology"/>
<comment type="similarity">
    <text evidence="2">Belongs to the HAD-like hydrolase superfamily. CbbY/CbbZ/Gph/YieH family.</text>
</comment>
<evidence type="ECO:0000256" key="1">
    <source>
        <dbReference type="ARBA" id="ARBA00001946"/>
    </source>
</evidence>
<dbReference type="CDD" id="cd07526">
    <property type="entry name" value="HAD_BPGM_like"/>
    <property type="match status" value="1"/>
</dbReference>
<dbReference type="InterPro" id="IPR006439">
    <property type="entry name" value="HAD-SF_hydro_IA"/>
</dbReference>
<dbReference type="OrthoDB" id="9800058at2"/>
<dbReference type="SFLD" id="SFLDG01129">
    <property type="entry name" value="C1.5:_HAD__Beta-PGM__Phosphata"/>
    <property type="match status" value="1"/>
</dbReference>
<organism evidence="6 7">
    <name type="scientific">Xanthomonas floridensis</name>
    <dbReference type="NCBI Taxonomy" id="1843580"/>
    <lineage>
        <taxon>Bacteria</taxon>
        <taxon>Pseudomonadati</taxon>
        <taxon>Pseudomonadota</taxon>
        <taxon>Gammaproteobacteria</taxon>
        <taxon>Lysobacterales</taxon>
        <taxon>Lysobacteraceae</taxon>
        <taxon>Xanthomonas</taxon>
    </lineage>
</organism>
<keyword evidence="6" id="KW-0378">Hydrolase</keyword>
<dbReference type="GO" id="GO:0046872">
    <property type="term" value="F:metal ion binding"/>
    <property type="evidence" value="ECO:0007669"/>
    <property type="project" value="UniProtKB-KW"/>
</dbReference>
<dbReference type="PANTHER" id="PTHR46193:SF10">
    <property type="entry name" value="6-PHOSPHOGLUCONATE PHOSPHATASE"/>
    <property type="match status" value="1"/>
</dbReference>
<dbReference type="STRING" id="1843580.A7D17_06220"/>
<dbReference type="GO" id="GO:0016787">
    <property type="term" value="F:hydrolase activity"/>
    <property type="evidence" value="ECO:0007669"/>
    <property type="project" value="UniProtKB-KW"/>
</dbReference>
<dbReference type="SFLD" id="SFLDS00003">
    <property type="entry name" value="Haloacid_Dehalogenase"/>
    <property type="match status" value="1"/>
</dbReference>
<dbReference type="InterPro" id="IPR023198">
    <property type="entry name" value="PGP-like_dom2"/>
</dbReference>
<comment type="caution">
    <text evidence="6">The sequence shown here is derived from an EMBL/GenBank/DDBJ whole genome shotgun (WGS) entry which is preliminary data.</text>
</comment>
<dbReference type="Proteomes" id="UP000077659">
    <property type="component" value="Unassembled WGS sequence"/>
</dbReference>
<accession>A0A1A9M6D0</accession>
<reference evidence="5 8" key="2">
    <citation type="submission" date="2023-12" db="EMBL/GenBank/DDBJ databases">
        <title>Genome sequencing of Xanthomonas floridensis.</title>
        <authorList>
            <person name="Greer S."/>
            <person name="Harrison J."/>
            <person name="Grant M."/>
            <person name="Vicente J."/>
            <person name="Studholme D."/>
        </authorList>
    </citation>
    <scope>NUCLEOTIDE SEQUENCE [LARGE SCALE GENOMIC DNA]</scope>
    <source>
        <strain evidence="5 8">WHRI 8848</strain>
    </source>
</reference>
<dbReference type="NCBIfam" id="TIGR01509">
    <property type="entry name" value="HAD-SF-IA-v3"/>
    <property type="match status" value="1"/>
</dbReference>
<dbReference type="InterPro" id="IPR023214">
    <property type="entry name" value="HAD_sf"/>
</dbReference>
<reference evidence="6 7" key="1">
    <citation type="submission" date="2016-05" db="EMBL/GenBank/DDBJ databases">
        <title>Pathogenic, phenotypic and molecular characterisation of Xanthomonas nasturtii sp. nov. and Xanthomonas floridensis sp. nov., new species of Xanthomonas associated with watercress production in Florida.</title>
        <authorList>
            <person name="Vicente J.G."/>
            <person name="Rothwell S."/>
            <person name="Holub E.B."/>
            <person name="Studholme D.J."/>
        </authorList>
    </citation>
    <scope>NUCLEOTIDE SEQUENCE [LARGE SCALE GENOMIC DNA]</scope>
    <source>
        <strain evidence="6 7">WHRI 8848</strain>
    </source>
</reference>
<evidence type="ECO:0000256" key="4">
    <source>
        <dbReference type="ARBA" id="ARBA00022842"/>
    </source>
</evidence>
<sequence>MHAPPGLIIFDCDGVLVDSEPLACAVLAQTLRRHGVDMDAAAVKQRFLGRRLASVRAHAQTLGIALPDTFEPDLNTELLARLRSELQPVPGVAALLEALDRPLCVASSSHLERVRLCLQVTGLARYFGPHLYTAERVAHGKPAPDLFLFAAEGMQVAPGNCLVIEDSPSGLQAARAAGMQGWGFTGGSHHGATADAAASLATAGAVRVFDSMAAVSAALDAAGCVRPGTALG</sequence>
<evidence type="ECO:0000313" key="5">
    <source>
        <dbReference type="EMBL" id="MEA5123000.1"/>
    </source>
</evidence>
<dbReference type="Proteomes" id="UP001303614">
    <property type="component" value="Unassembled WGS sequence"/>
</dbReference>
<keyword evidence="8" id="KW-1185">Reference proteome</keyword>
<protein>
    <submittedName>
        <fullName evidence="5 6">Hydrolase</fullName>
    </submittedName>
</protein>
<dbReference type="EMBL" id="LXNG01000045">
    <property type="protein sequence ID" value="OAG66044.1"/>
    <property type="molecule type" value="Genomic_DNA"/>
</dbReference>
<dbReference type="RefSeq" id="WP_064510500.1">
    <property type="nucleotide sequence ID" value="NZ_JAYFSN010000002.1"/>
</dbReference>
<dbReference type="Gene3D" id="3.40.50.1000">
    <property type="entry name" value="HAD superfamily/HAD-like"/>
    <property type="match status" value="1"/>
</dbReference>
<comment type="cofactor">
    <cofactor evidence="1">
        <name>Mg(2+)</name>
        <dbReference type="ChEBI" id="CHEBI:18420"/>
    </cofactor>
</comment>